<evidence type="ECO:0000256" key="1">
    <source>
        <dbReference type="ARBA" id="ARBA00004613"/>
    </source>
</evidence>
<dbReference type="InterPro" id="IPR009003">
    <property type="entry name" value="Peptidase_S1_PA"/>
</dbReference>
<dbReference type="AlphaFoldDB" id="A0AAQ4EF79"/>
<evidence type="ECO:0000256" key="5">
    <source>
        <dbReference type="ARBA" id="ARBA00023180"/>
    </source>
</evidence>
<dbReference type="SMART" id="SM00020">
    <property type="entry name" value="Tryp_SPc"/>
    <property type="match status" value="1"/>
</dbReference>
<dbReference type="GO" id="GO:0006508">
    <property type="term" value="P:proteolysis"/>
    <property type="evidence" value="ECO:0007669"/>
    <property type="project" value="InterPro"/>
</dbReference>
<proteinExistence type="predicted"/>
<evidence type="ECO:0000313" key="7">
    <source>
        <dbReference type="EMBL" id="KAK8773302.1"/>
    </source>
</evidence>
<dbReference type="PROSITE" id="PS00135">
    <property type="entry name" value="TRYPSIN_SER"/>
    <property type="match status" value="1"/>
</dbReference>
<keyword evidence="3" id="KW-0732">Signal</keyword>
<name>A0AAQ4EF79_AMBAM</name>
<dbReference type="Pfam" id="PF00089">
    <property type="entry name" value="Trypsin"/>
    <property type="match status" value="1"/>
</dbReference>
<keyword evidence="2" id="KW-0964">Secreted</keyword>
<dbReference type="GO" id="GO:0005576">
    <property type="term" value="C:extracellular region"/>
    <property type="evidence" value="ECO:0007669"/>
    <property type="project" value="UniProtKB-SubCell"/>
</dbReference>
<dbReference type="InterPro" id="IPR043504">
    <property type="entry name" value="Peptidase_S1_PA_chymotrypsin"/>
</dbReference>
<dbReference type="PANTHER" id="PTHR24252">
    <property type="entry name" value="ACROSIN-RELATED"/>
    <property type="match status" value="1"/>
</dbReference>
<dbReference type="InterPro" id="IPR001254">
    <property type="entry name" value="Trypsin_dom"/>
</dbReference>
<reference evidence="7 8" key="1">
    <citation type="journal article" date="2023" name="Arcadia Sci">
        <title>De novo assembly of a long-read Amblyomma americanum tick genome.</title>
        <authorList>
            <person name="Chou S."/>
            <person name="Poskanzer K.E."/>
            <person name="Rollins M."/>
            <person name="Thuy-Boun P.S."/>
        </authorList>
    </citation>
    <scope>NUCLEOTIDE SEQUENCE [LARGE SCALE GENOMIC DNA]</scope>
    <source>
        <strain evidence="7">F_SG_1</strain>
        <tissue evidence="7">Salivary glands</tissue>
    </source>
</reference>
<gene>
    <name evidence="7" type="ORF">V5799_012163</name>
</gene>
<comment type="subcellular location">
    <subcellularLocation>
        <location evidence="1">Secreted</location>
    </subcellularLocation>
</comment>
<keyword evidence="5" id="KW-0325">Glycoprotein</keyword>
<protein>
    <recommendedName>
        <fullName evidence="6">Peptidase S1 domain-containing protein</fullName>
    </recommendedName>
</protein>
<keyword evidence="8" id="KW-1185">Reference proteome</keyword>
<dbReference type="FunFam" id="2.40.10.10:FF:000054">
    <property type="entry name" value="Complement C1r subcomponent"/>
    <property type="match status" value="1"/>
</dbReference>
<comment type="caution">
    <text evidence="7">The sequence shown here is derived from an EMBL/GenBank/DDBJ whole genome shotgun (WGS) entry which is preliminary data.</text>
</comment>
<dbReference type="Gene3D" id="2.40.10.10">
    <property type="entry name" value="Trypsin-like serine proteases"/>
    <property type="match status" value="1"/>
</dbReference>
<dbReference type="SUPFAM" id="SSF50494">
    <property type="entry name" value="Trypsin-like serine proteases"/>
    <property type="match status" value="1"/>
</dbReference>
<evidence type="ECO:0000256" key="3">
    <source>
        <dbReference type="ARBA" id="ARBA00022729"/>
    </source>
</evidence>
<evidence type="ECO:0000259" key="6">
    <source>
        <dbReference type="PROSITE" id="PS50240"/>
    </source>
</evidence>
<dbReference type="PROSITE" id="PS50240">
    <property type="entry name" value="TRYPSIN_DOM"/>
    <property type="match status" value="1"/>
</dbReference>
<feature type="domain" description="Peptidase S1" evidence="6">
    <location>
        <begin position="1"/>
        <end position="123"/>
    </location>
</feature>
<evidence type="ECO:0000256" key="2">
    <source>
        <dbReference type="ARBA" id="ARBA00022525"/>
    </source>
</evidence>
<dbReference type="Proteomes" id="UP001321473">
    <property type="component" value="Unassembled WGS sequence"/>
</dbReference>
<dbReference type="EMBL" id="JARKHS020017102">
    <property type="protein sequence ID" value="KAK8773302.1"/>
    <property type="molecule type" value="Genomic_DNA"/>
</dbReference>
<sequence length="137" mass="15319">MRDIGPLKENCQWKGGTRGSVSMDDGKAVDYLRYTVVKVVPNARCADKFQHTGYKTELMYCAYRLNTDACQGDSGGPLMTRVDDGRYVQVGIVSYGIGCALDDMPGVYARLETFVPWMMSNIDKYASYKDLKMSEPT</sequence>
<dbReference type="InterPro" id="IPR033116">
    <property type="entry name" value="TRYPSIN_SER"/>
</dbReference>
<evidence type="ECO:0000256" key="4">
    <source>
        <dbReference type="ARBA" id="ARBA00023157"/>
    </source>
</evidence>
<organism evidence="7 8">
    <name type="scientific">Amblyomma americanum</name>
    <name type="common">Lone star tick</name>
    <dbReference type="NCBI Taxonomy" id="6943"/>
    <lineage>
        <taxon>Eukaryota</taxon>
        <taxon>Metazoa</taxon>
        <taxon>Ecdysozoa</taxon>
        <taxon>Arthropoda</taxon>
        <taxon>Chelicerata</taxon>
        <taxon>Arachnida</taxon>
        <taxon>Acari</taxon>
        <taxon>Parasitiformes</taxon>
        <taxon>Ixodida</taxon>
        <taxon>Ixodoidea</taxon>
        <taxon>Ixodidae</taxon>
        <taxon>Amblyomminae</taxon>
        <taxon>Amblyomma</taxon>
    </lineage>
</organism>
<accession>A0AAQ4EF79</accession>
<dbReference type="GO" id="GO:0004252">
    <property type="term" value="F:serine-type endopeptidase activity"/>
    <property type="evidence" value="ECO:0007669"/>
    <property type="project" value="InterPro"/>
</dbReference>
<dbReference type="PANTHER" id="PTHR24252:SF7">
    <property type="entry name" value="HYALIN"/>
    <property type="match status" value="1"/>
</dbReference>
<keyword evidence="4" id="KW-1015">Disulfide bond</keyword>
<evidence type="ECO:0000313" key="8">
    <source>
        <dbReference type="Proteomes" id="UP001321473"/>
    </source>
</evidence>